<proteinExistence type="predicted"/>
<gene>
    <name evidence="1" type="ORF">CM83_11539</name>
</gene>
<reference evidence="1" key="1">
    <citation type="journal article" date="2014" name="PLoS ONE">
        <title>Transcriptome-Based Identification of ABC Transporters in the Western Tarnished Plant Bug Lygus hesperus.</title>
        <authorList>
            <person name="Hull J.J."/>
            <person name="Chaney K."/>
            <person name="Geib S.M."/>
            <person name="Fabrick J.A."/>
            <person name="Brent C.S."/>
            <person name="Walsh D."/>
            <person name="Lavine L.C."/>
        </authorList>
    </citation>
    <scope>NUCLEOTIDE SEQUENCE</scope>
</reference>
<name>A0A0A9Y4V3_LYGHE</name>
<sequence length="194" mass="21723">RRKPRTVMYVGPLAKHLERLLQLLSYRPSSSTSQTTSAYCARKNPCAERRPAESTSTVKSNVYVIANAMQSEATIRGNQTRPKPPVTPKPQLLNYSVTHRMNNNVPTSLNRVPCPSEGNANITFPGPQCSSECDSNVEPVYEEIGDVLYDSVPREDFEHCGDVSLRSDRSERPFISESHLVFTTNQQALELLKK</sequence>
<dbReference type="EMBL" id="GBHO01016943">
    <property type="protein sequence ID" value="JAG26661.1"/>
    <property type="molecule type" value="Transcribed_RNA"/>
</dbReference>
<protein>
    <submittedName>
        <fullName evidence="1">CinA-like protein</fullName>
    </submittedName>
</protein>
<reference evidence="1" key="2">
    <citation type="submission" date="2014-07" db="EMBL/GenBank/DDBJ databases">
        <authorList>
            <person name="Hull J."/>
        </authorList>
    </citation>
    <scope>NUCLEOTIDE SEQUENCE</scope>
</reference>
<evidence type="ECO:0000313" key="1">
    <source>
        <dbReference type="EMBL" id="JAG26661.1"/>
    </source>
</evidence>
<feature type="non-terminal residue" evidence="1">
    <location>
        <position position="1"/>
    </location>
</feature>
<dbReference type="AlphaFoldDB" id="A0A0A9Y4V3"/>
<accession>A0A0A9Y4V3</accession>
<organism evidence="1">
    <name type="scientific">Lygus hesperus</name>
    <name type="common">Western plant bug</name>
    <dbReference type="NCBI Taxonomy" id="30085"/>
    <lineage>
        <taxon>Eukaryota</taxon>
        <taxon>Metazoa</taxon>
        <taxon>Ecdysozoa</taxon>
        <taxon>Arthropoda</taxon>
        <taxon>Hexapoda</taxon>
        <taxon>Insecta</taxon>
        <taxon>Pterygota</taxon>
        <taxon>Neoptera</taxon>
        <taxon>Paraneoptera</taxon>
        <taxon>Hemiptera</taxon>
        <taxon>Heteroptera</taxon>
        <taxon>Panheteroptera</taxon>
        <taxon>Cimicomorpha</taxon>
        <taxon>Miridae</taxon>
        <taxon>Mirini</taxon>
        <taxon>Lygus</taxon>
    </lineage>
</organism>